<feature type="region of interest" description="Disordered" evidence="8">
    <location>
        <begin position="1"/>
        <end position="42"/>
    </location>
</feature>
<keyword evidence="6" id="KW-0119">Carbohydrate metabolism</keyword>
<dbReference type="GO" id="GO:0046556">
    <property type="term" value="F:alpha-L-arabinofuranosidase activity"/>
    <property type="evidence" value="ECO:0007669"/>
    <property type="project" value="UniProtKB-EC"/>
</dbReference>
<dbReference type="Pfam" id="PF06964">
    <property type="entry name" value="Alpha-L-AF_C"/>
    <property type="match status" value="1"/>
</dbReference>
<dbReference type="Gene3D" id="2.60.40.1180">
    <property type="entry name" value="Golgi alpha-mannosidase II"/>
    <property type="match status" value="1"/>
</dbReference>
<dbReference type="InterPro" id="IPR010720">
    <property type="entry name" value="Alpha-L-AF_C"/>
</dbReference>
<dbReference type="Pfam" id="PF22848">
    <property type="entry name" value="ASD1_dom"/>
    <property type="match status" value="1"/>
</dbReference>
<reference evidence="11" key="1">
    <citation type="submission" date="2008-12" db="EMBL/GenBank/DDBJ databases">
        <title>Annotation of Streptomyces ghanaensis ATCC 14672.</title>
        <authorList>
            <consortium name="The Broad Institute Genome Sequencing Platform"/>
            <consortium name="Broad Institute Microbial Sequencing Center"/>
            <person name="Fischbach M."/>
            <person name="Ward D."/>
            <person name="Young S."/>
            <person name="Kodira C.D."/>
            <person name="Zeng Q."/>
            <person name="Koehrsen M."/>
            <person name="Godfrey P."/>
            <person name="Alvarado L."/>
            <person name="Berlin A.M."/>
            <person name="Borenstein D."/>
            <person name="Chen Z."/>
            <person name="Engels R."/>
            <person name="Freedman E."/>
            <person name="Gellesch M."/>
            <person name="Goldberg J."/>
            <person name="Griggs A."/>
            <person name="Gujja S."/>
            <person name="Heiman D.I."/>
            <person name="Hepburn T.A."/>
            <person name="Howarth C."/>
            <person name="Jen D."/>
            <person name="Larson L."/>
            <person name="Lewis B."/>
            <person name="Mehta T."/>
            <person name="Park D."/>
            <person name="Pearson M."/>
            <person name="Roberts A."/>
            <person name="Saif S."/>
            <person name="Shea T.D."/>
            <person name="Shenoy N."/>
            <person name="Sisk P."/>
            <person name="Stolte C."/>
            <person name="Sykes S.N."/>
            <person name="Walk T."/>
            <person name="White J."/>
            <person name="Yandava C."/>
            <person name="Straight P."/>
            <person name="Clardy J."/>
            <person name="Hung D."/>
            <person name="Kolter R."/>
            <person name="Mekalanos J."/>
            <person name="Walker S."/>
            <person name="Walsh C.T."/>
            <person name="Wieland B.L.C."/>
            <person name="Ilzarbe M."/>
            <person name="Galagan J."/>
            <person name="Nusbaum C."/>
            <person name="Birren B."/>
        </authorList>
    </citation>
    <scope>NUCLEOTIDE SEQUENCE [LARGE SCALE GENOMIC DNA]</scope>
    <source>
        <strain evidence="11">ATCC 14672 / DSM 40746 / JCM 4963 / KCTC 9882 / NRRL B-12104 / FH 1290</strain>
    </source>
</reference>
<dbReference type="PANTHER" id="PTHR43576:SF3">
    <property type="entry name" value="ALPHA-L-ARABINOFURANOSIDASE C"/>
    <property type="match status" value="1"/>
</dbReference>
<comment type="catalytic activity">
    <reaction evidence="1">
        <text>Hydrolysis of terminal non-reducing alpha-L-arabinofuranoside residues in alpha-L-arabinosides.</text>
        <dbReference type="EC" id="3.2.1.55"/>
    </reaction>
</comment>
<keyword evidence="7" id="KW-0326">Glycosidase</keyword>
<dbReference type="EC" id="3.2.1.55" evidence="4"/>
<dbReference type="EMBL" id="DS999641">
    <property type="protein sequence ID" value="EFE69693.2"/>
    <property type="molecule type" value="Genomic_DNA"/>
</dbReference>
<dbReference type="GO" id="GO:0000272">
    <property type="term" value="P:polysaccharide catabolic process"/>
    <property type="evidence" value="ECO:0007669"/>
    <property type="project" value="TreeGrafter"/>
</dbReference>
<accession>D6A577</accession>
<feature type="compositionally biased region" description="Basic and acidic residues" evidence="8">
    <location>
        <begin position="501"/>
        <end position="514"/>
    </location>
</feature>
<dbReference type="Proteomes" id="UP000003824">
    <property type="component" value="Unassembled WGS sequence"/>
</dbReference>
<evidence type="ECO:0000256" key="2">
    <source>
        <dbReference type="ARBA" id="ARBA00007186"/>
    </source>
</evidence>
<proteinExistence type="inferred from homology"/>
<dbReference type="eggNOG" id="COG3534">
    <property type="taxonomic scope" value="Bacteria"/>
</dbReference>
<feature type="domain" description="Alpha-L-arabinofuranosidase C-terminal" evidence="9">
    <location>
        <begin position="332"/>
        <end position="536"/>
    </location>
</feature>
<dbReference type="AlphaFoldDB" id="D6A577"/>
<evidence type="ECO:0000256" key="6">
    <source>
        <dbReference type="ARBA" id="ARBA00023277"/>
    </source>
</evidence>
<evidence type="ECO:0000256" key="7">
    <source>
        <dbReference type="ARBA" id="ARBA00023295"/>
    </source>
</evidence>
<evidence type="ECO:0000256" key="5">
    <source>
        <dbReference type="ARBA" id="ARBA00022801"/>
    </source>
</evidence>
<dbReference type="Gene3D" id="3.20.20.80">
    <property type="entry name" value="Glycosidases"/>
    <property type="match status" value="1"/>
</dbReference>
<dbReference type="PANTHER" id="PTHR43576">
    <property type="entry name" value="ALPHA-L-ARABINOFURANOSIDASE C-RELATED"/>
    <property type="match status" value="1"/>
</dbReference>
<sequence length="543" mass="59794">MSPTPVWRVSESSATGARTGRPPLPAHHPRTEPTSRKDPMRTARFTLDPAFTVGRVDPRLFGSFVEHLGRCVYTGIHEPGHPTADAAGLRGDVLELVRELGVTAVRYPGGNFVSGYKWEDSVGPVEDRPRRLDLAWHSTETNRFGLSEYMDFLRKLGPRAEPMMAVNLGTRGVAEALELQEYANHPSGTALSDLRASHGDQDPYGIRLWCLGNEMDGPWQTGHKTAEEYGRIAAETARAMRQQDPGVELVACGSSGQSMPTFAEWEAKVLAETYDLVDYISLHAYYEPVDGDVDSFLASAVDMESFIENVVATCDHVGARLKSRKRINLSFDEWNVWYMSRWQEQARTFEQDDWPEAPRLLEDNYSVTDAVVFGSLLIALLRHADRVTVACLAQLVNVIAPIMTEPGGPAWRQTTFFPFAQASKYGRGEVLDVRVDSPTYETARYGETDLLHATAVRAEDGTVTVFAVNRGRTAALPLEVALGGLGLTSVIEHSVLADADPDARNTLDDPERVTPRTAGGTALADGRLTTVLEPLSWNVIRLA</sequence>
<feature type="compositionally biased region" description="Basic and acidic residues" evidence="8">
    <location>
        <begin position="29"/>
        <end position="41"/>
    </location>
</feature>
<evidence type="ECO:0000256" key="3">
    <source>
        <dbReference type="ARBA" id="ARBA00011165"/>
    </source>
</evidence>
<comment type="subunit">
    <text evidence="3">Homohexamer; trimer of dimers.</text>
</comment>
<dbReference type="InterPro" id="IPR055235">
    <property type="entry name" value="ASD1_cat"/>
</dbReference>
<dbReference type="InterPro" id="IPR013780">
    <property type="entry name" value="Glyco_hydro_b"/>
</dbReference>
<dbReference type="SMART" id="SM00813">
    <property type="entry name" value="Alpha-L-AF_C"/>
    <property type="match status" value="1"/>
</dbReference>
<keyword evidence="5" id="KW-0378">Hydrolase</keyword>
<protein>
    <recommendedName>
        <fullName evidence="4">non-reducing end alpha-L-arabinofuranosidase</fullName>
        <ecNumber evidence="4">3.2.1.55</ecNumber>
    </recommendedName>
</protein>
<dbReference type="InterPro" id="IPR017853">
    <property type="entry name" value="GH"/>
</dbReference>
<evidence type="ECO:0000256" key="4">
    <source>
        <dbReference type="ARBA" id="ARBA00012670"/>
    </source>
</evidence>
<dbReference type="SUPFAM" id="SSF51445">
    <property type="entry name" value="(Trans)glycosidases"/>
    <property type="match status" value="1"/>
</dbReference>
<evidence type="ECO:0000313" key="10">
    <source>
        <dbReference type="EMBL" id="EFE69693.2"/>
    </source>
</evidence>
<dbReference type="SUPFAM" id="SSF51011">
    <property type="entry name" value="Glycosyl hydrolase domain"/>
    <property type="match status" value="1"/>
</dbReference>
<evidence type="ECO:0000256" key="8">
    <source>
        <dbReference type="SAM" id="MobiDB-lite"/>
    </source>
</evidence>
<evidence type="ECO:0000259" key="9">
    <source>
        <dbReference type="SMART" id="SM00813"/>
    </source>
</evidence>
<dbReference type="GO" id="GO:0046373">
    <property type="term" value="P:L-arabinose metabolic process"/>
    <property type="evidence" value="ECO:0007669"/>
    <property type="project" value="InterPro"/>
</dbReference>
<organism evidence="10 11">
    <name type="scientific">Streptomyces viridosporus (strain ATCC 14672 / DSM 40746 / JCM 4963 / KCTC 9882 / NRRL B-12104 / FH 1290)</name>
    <name type="common">Streptomyces ghanaensis</name>
    <dbReference type="NCBI Taxonomy" id="566461"/>
    <lineage>
        <taxon>Bacteria</taxon>
        <taxon>Bacillati</taxon>
        <taxon>Actinomycetota</taxon>
        <taxon>Actinomycetes</taxon>
        <taxon>Kitasatosporales</taxon>
        <taxon>Streptomycetaceae</taxon>
        <taxon>Streptomyces</taxon>
    </lineage>
</organism>
<feature type="region of interest" description="Disordered" evidence="8">
    <location>
        <begin position="501"/>
        <end position="520"/>
    </location>
</feature>
<comment type="similarity">
    <text evidence="2">Belongs to the glycosyl hydrolase 51 family.</text>
</comment>
<name>D6A577_STRV1</name>
<gene>
    <name evidence="10" type="ORF">SSFG_04935</name>
</gene>
<evidence type="ECO:0000256" key="1">
    <source>
        <dbReference type="ARBA" id="ARBA00001462"/>
    </source>
</evidence>
<evidence type="ECO:0000313" key="11">
    <source>
        <dbReference type="Proteomes" id="UP000003824"/>
    </source>
</evidence>